<evidence type="ECO:0000313" key="1">
    <source>
        <dbReference type="EMBL" id="EQB48862.1"/>
    </source>
</evidence>
<sequence>MPAVIWYGEANKIPGDFKA</sequence>
<proteinExistence type="predicted"/>
<organism evidence="1 2">
    <name type="scientific">Colletotrichum gloeosporioides (strain Cg-14)</name>
    <name type="common">Anthracnose fungus</name>
    <name type="synonym">Glomerella cingulata</name>
    <dbReference type="NCBI Taxonomy" id="1237896"/>
    <lineage>
        <taxon>Eukaryota</taxon>
        <taxon>Fungi</taxon>
        <taxon>Dikarya</taxon>
        <taxon>Ascomycota</taxon>
        <taxon>Pezizomycotina</taxon>
        <taxon>Sordariomycetes</taxon>
        <taxon>Hypocreomycetidae</taxon>
        <taxon>Glomerellales</taxon>
        <taxon>Glomerellaceae</taxon>
        <taxon>Colletotrichum</taxon>
        <taxon>Colletotrichum gloeosporioides species complex</taxon>
    </lineage>
</organism>
<protein>
    <submittedName>
        <fullName evidence="1">Uncharacterized protein</fullName>
    </submittedName>
</protein>
<evidence type="ECO:0000313" key="2">
    <source>
        <dbReference type="Proteomes" id="UP000015530"/>
    </source>
</evidence>
<dbReference type="Proteomes" id="UP000015530">
    <property type="component" value="Unassembled WGS sequence"/>
</dbReference>
<dbReference type="HOGENOM" id="CLU_3429944_0_0_1"/>
<gene>
    <name evidence="1" type="ORF">CGLO_11862</name>
</gene>
<dbReference type="AlphaFoldDB" id="T0JZJ6"/>
<name>T0JZJ6_COLGC</name>
<accession>T0JZJ6</accession>
<reference evidence="2" key="1">
    <citation type="journal article" date="2013" name="Mol. Plant Microbe Interact.">
        <title>Global aspects of pacC regulation of pathogenicity genes in Colletotrichum gloeosporioides as revealed by transcriptome analysis.</title>
        <authorList>
            <person name="Alkan N."/>
            <person name="Meng X."/>
            <person name="Friedlander G."/>
            <person name="Reuveni E."/>
            <person name="Sukno S."/>
            <person name="Sherman A."/>
            <person name="Thon M."/>
            <person name="Fluhr R."/>
            <person name="Prusky D."/>
        </authorList>
    </citation>
    <scope>NUCLEOTIDE SEQUENCE [LARGE SCALE GENOMIC DNA]</scope>
    <source>
        <strain evidence="2">Cg-14</strain>
    </source>
</reference>
<dbReference type="EMBL" id="AMYD01002503">
    <property type="protein sequence ID" value="EQB48862.1"/>
    <property type="molecule type" value="Genomic_DNA"/>
</dbReference>
<comment type="caution">
    <text evidence="1">The sequence shown here is derived from an EMBL/GenBank/DDBJ whole genome shotgun (WGS) entry which is preliminary data.</text>
</comment>